<feature type="domain" description="HTH tetR-type" evidence="3">
    <location>
        <begin position="25"/>
        <end position="85"/>
    </location>
</feature>
<dbReference type="PANTHER" id="PTHR30055:SF200">
    <property type="entry name" value="HTH-TYPE TRANSCRIPTIONAL REPRESSOR BDCR"/>
    <property type="match status" value="1"/>
</dbReference>
<dbReference type="Proteomes" id="UP000199103">
    <property type="component" value="Chromosome I"/>
</dbReference>
<organism evidence="4 5">
    <name type="scientific">Microlunatus soli</name>
    <dbReference type="NCBI Taxonomy" id="630515"/>
    <lineage>
        <taxon>Bacteria</taxon>
        <taxon>Bacillati</taxon>
        <taxon>Actinomycetota</taxon>
        <taxon>Actinomycetes</taxon>
        <taxon>Propionibacteriales</taxon>
        <taxon>Propionibacteriaceae</taxon>
        <taxon>Microlunatus</taxon>
    </lineage>
</organism>
<evidence type="ECO:0000259" key="3">
    <source>
        <dbReference type="PROSITE" id="PS50977"/>
    </source>
</evidence>
<dbReference type="InterPro" id="IPR009057">
    <property type="entry name" value="Homeodomain-like_sf"/>
</dbReference>
<dbReference type="InterPro" id="IPR050109">
    <property type="entry name" value="HTH-type_TetR-like_transc_reg"/>
</dbReference>
<evidence type="ECO:0000256" key="1">
    <source>
        <dbReference type="ARBA" id="ARBA00023125"/>
    </source>
</evidence>
<dbReference type="PRINTS" id="PR00455">
    <property type="entry name" value="HTHTETR"/>
</dbReference>
<proteinExistence type="predicted"/>
<evidence type="ECO:0000256" key="2">
    <source>
        <dbReference type="PROSITE-ProRule" id="PRU00335"/>
    </source>
</evidence>
<evidence type="ECO:0000313" key="5">
    <source>
        <dbReference type="Proteomes" id="UP000199103"/>
    </source>
</evidence>
<reference evidence="4 5" key="1">
    <citation type="submission" date="2016-10" db="EMBL/GenBank/DDBJ databases">
        <authorList>
            <person name="de Groot N.N."/>
        </authorList>
    </citation>
    <scope>NUCLEOTIDE SEQUENCE [LARGE SCALE GENOMIC DNA]</scope>
    <source>
        <strain evidence="4 5">DSM 21800</strain>
    </source>
</reference>
<keyword evidence="5" id="KW-1185">Reference proteome</keyword>
<feature type="DNA-binding region" description="H-T-H motif" evidence="2">
    <location>
        <begin position="48"/>
        <end position="67"/>
    </location>
</feature>
<dbReference type="OrthoDB" id="4214267at2"/>
<keyword evidence="1 2" id="KW-0238">DNA-binding</keyword>
<evidence type="ECO:0000313" key="4">
    <source>
        <dbReference type="EMBL" id="SDS44240.1"/>
    </source>
</evidence>
<dbReference type="EMBL" id="LT629772">
    <property type="protein sequence ID" value="SDS44240.1"/>
    <property type="molecule type" value="Genomic_DNA"/>
</dbReference>
<dbReference type="SUPFAM" id="SSF48498">
    <property type="entry name" value="Tetracyclin repressor-like, C-terminal domain"/>
    <property type="match status" value="1"/>
</dbReference>
<dbReference type="InterPro" id="IPR001647">
    <property type="entry name" value="HTH_TetR"/>
</dbReference>
<gene>
    <name evidence="4" type="ORF">SAMN04489812_1917</name>
</gene>
<dbReference type="PANTHER" id="PTHR30055">
    <property type="entry name" value="HTH-TYPE TRANSCRIPTIONAL REGULATOR RUTR"/>
    <property type="match status" value="1"/>
</dbReference>
<name>A0A1H1S7Y3_9ACTN</name>
<protein>
    <submittedName>
        <fullName evidence="4">DNA-binding transcriptional regulator, AcrR family</fullName>
    </submittedName>
</protein>
<accession>A0A1H1S7Y3</accession>
<dbReference type="GO" id="GO:0003700">
    <property type="term" value="F:DNA-binding transcription factor activity"/>
    <property type="evidence" value="ECO:0007669"/>
    <property type="project" value="TreeGrafter"/>
</dbReference>
<dbReference type="RefSeq" id="WP_091523532.1">
    <property type="nucleotide sequence ID" value="NZ_LT629772.1"/>
</dbReference>
<dbReference type="Pfam" id="PF00440">
    <property type="entry name" value="TetR_N"/>
    <property type="match status" value="1"/>
</dbReference>
<dbReference type="Gene3D" id="1.10.357.10">
    <property type="entry name" value="Tetracycline Repressor, domain 2"/>
    <property type="match status" value="1"/>
</dbReference>
<dbReference type="STRING" id="630515.SAMN04489812_1917"/>
<dbReference type="PROSITE" id="PS50977">
    <property type="entry name" value="HTH_TETR_2"/>
    <property type="match status" value="1"/>
</dbReference>
<dbReference type="InterPro" id="IPR036271">
    <property type="entry name" value="Tet_transcr_reg_TetR-rel_C_sf"/>
</dbReference>
<dbReference type="SUPFAM" id="SSF46689">
    <property type="entry name" value="Homeodomain-like"/>
    <property type="match status" value="1"/>
</dbReference>
<dbReference type="GO" id="GO:0000976">
    <property type="term" value="F:transcription cis-regulatory region binding"/>
    <property type="evidence" value="ECO:0007669"/>
    <property type="project" value="TreeGrafter"/>
</dbReference>
<sequence>MVSARVRSTPQSRLVPGQIDLDRLPKAGRRILAASAELFYQRGIGAVGVEEIALTAETTKKTIYDRFGSKEGLVTAYLQQRCRIWREYVADWLQRADSTGTDRVLEPLRALLSWMAKNDRGCGFVNAYAELAGTGHAGLPVIVEEKRAIRELYAQLLTEAGLDRVEERATQLGIVHEGLIQQLAAGQHPAAEQQAFALAALVVAAPY</sequence>
<dbReference type="AlphaFoldDB" id="A0A1H1S7Y3"/>